<sequence>MKNQEQKQNQFNYQFDAEWDQDKGSMLENKSESQYKISDKQQKMMLKFERIKNVIDRDYMQQVQTVQRQTDPILINEKIKAKAENDNTLTQEKVRSTLKQCMIKNENSNELIKPLKTQEIIKEVIQKLNVQKSQSRQFRTEKNITTLQSKSKKFVNNEYLNMDDETFIQKLNQNRMYLRLKMIQVQEAQKIHNHLLHKQ</sequence>
<evidence type="ECO:0000313" key="1">
    <source>
        <dbReference type="EMBL" id="CDW71072.1"/>
    </source>
</evidence>
<dbReference type="InParanoid" id="A0A077ZM41"/>
<gene>
    <name evidence="1" type="primary">Contig17555.g18673</name>
    <name evidence="1" type="ORF">STYLEM_11</name>
</gene>
<accession>A0A077ZM41</accession>
<dbReference type="EMBL" id="CCKQ01000013">
    <property type="protein sequence ID" value="CDW71072.1"/>
    <property type="molecule type" value="Genomic_DNA"/>
</dbReference>
<dbReference type="Proteomes" id="UP000039865">
    <property type="component" value="Unassembled WGS sequence"/>
</dbReference>
<proteinExistence type="predicted"/>
<organism evidence="1 2">
    <name type="scientific">Stylonychia lemnae</name>
    <name type="common">Ciliate</name>
    <dbReference type="NCBI Taxonomy" id="5949"/>
    <lineage>
        <taxon>Eukaryota</taxon>
        <taxon>Sar</taxon>
        <taxon>Alveolata</taxon>
        <taxon>Ciliophora</taxon>
        <taxon>Intramacronucleata</taxon>
        <taxon>Spirotrichea</taxon>
        <taxon>Stichotrichia</taxon>
        <taxon>Sporadotrichida</taxon>
        <taxon>Oxytrichidae</taxon>
        <taxon>Stylonychinae</taxon>
        <taxon>Stylonychia</taxon>
    </lineage>
</organism>
<name>A0A077ZM41_STYLE</name>
<protein>
    <submittedName>
        <fullName evidence="1">Uncharacterized protein</fullName>
    </submittedName>
</protein>
<evidence type="ECO:0000313" key="2">
    <source>
        <dbReference type="Proteomes" id="UP000039865"/>
    </source>
</evidence>
<keyword evidence="2" id="KW-1185">Reference proteome</keyword>
<reference evidence="1 2" key="1">
    <citation type="submission" date="2014-06" db="EMBL/GenBank/DDBJ databases">
        <authorList>
            <person name="Swart Estienne"/>
        </authorList>
    </citation>
    <scope>NUCLEOTIDE SEQUENCE [LARGE SCALE GENOMIC DNA]</scope>
    <source>
        <strain evidence="1 2">130c</strain>
    </source>
</reference>
<dbReference type="AlphaFoldDB" id="A0A077ZM41"/>